<sequence>MVTVYVFLFEVAVLAVLYALGRRRYTPIAADSKKEMKLSALGPISMYIIETLRLAERMPELIAKVQFTLAGLYGRKQAMFRTKLFLTDLMSLCLLVVVLATLAGYAAGDDPYFILYGVAIAIMLPPLQYKELQNKLARKKRDMLIELPEILNRITLLLGAGETLQRAIIRCVEARRDSLDSPLMQELALMSRELQMNASFGKSLEDFSKRCGLQEISVFTTTVLLHYKRGGDDLMLALKELSAALWDKRKSVARTLGEEAASKMVFPMVLIFFVVMVVVGAPALFMMGSP</sequence>
<dbReference type="AlphaFoldDB" id="A0A4Q9DVE3"/>
<evidence type="ECO:0000256" key="4">
    <source>
        <dbReference type="ARBA" id="ARBA00022989"/>
    </source>
</evidence>
<feature type="domain" description="Type II secretion system protein GspF" evidence="7">
    <location>
        <begin position="151"/>
        <end position="281"/>
    </location>
</feature>
<dbReference type="EMBL" id="SIRE01000005">
    <property type="protein sequence ID" value="TBL80244.1"/>
    <property type="molecule type" value="Genomic_DNA"/>
</dbReference>
<dbReference type="Pfam" id="PF00482">
    <property type="entry name" value="T2SSF"/>
    <property type="match status" value="1"/>
</dbReference>
<feature type="transmembrane region" description="Helical" evidence="6">
    <location>
        <begin position="264"/>
        <end position="285"/>
    </location>
</feature>
<dbReference type="RefSeq" id="WP_131012658.1">
    <property type="nucleotide sequence ID" value="NZ_SIRE01000005.1"/>
</dbReference>
<proteinExistence type="predicted"/>
<evidence type="ECO:0000256" key="6">
    <source>
        <dbReference type="SAM" id="Phobius"/>
    </source>
</evidence>
<keyword evidence="5 6" id="KW-0472">Membrane</keyword>
<keyword evidence="4 6" id="KW-1133">Transmembrane helix</keyword>
<evidence type="ECO:0000313" key="9">
    <source>
        <dbReference type="Proteomes" id="UP000293142"/>
    </source>
</evidence>
<organism evidence="8 9">
    <name type="scientific">Paenibacillus thalictri</name>
    <dbReference type="NCBI Taxonomy" id="2527873"/>
    <lineage>
        <taxon>Bacteria</taxon>
        <taxon>Bacillati</taxon>
        <taxon>Bacillota</taxon>
        <taxon>Bacilli</taxon>
        <taxon>Bacillales</taxon>
        <taxon>Paenibacillaceae</taxon>
        <taxon>Paenibacillus</taxon>
    </lineage>
</organism>
<dbReference type="PANTHER" id="PTHR35007:SF2">
    <property type="entry name" value="PILUS ASSEMBLE PROTEIN"/>
    <property type="match status" value="1"/>
</dbReference>
<feature type="transmembrane region" description="Helical" evidence="6">
    <location>
        <begin position="84"/>
        <end position="106"/>
    </location>
</feature>
<evidence type="ECO:0000256" key="2">
    <source>
        <dbReference type="ARBA" id="ARBA00022475"/>
    </source>
</evidence>
<name>A0A4Q9DVE3_9BACL</name>
<keyword evidence="9" id="KW-1185">Reference proteome</keyword>
<feature type="transmembrane region" description="Helical" evidence="6">
    <location>
        <begin position="112"/>
        <end position="129"/>
    </location>
</feature>
<dbReference type="OrthoDB" id="9793966at2"/>
<gene>
    <name evidence="8" type="ORF">EYB31_07445</name>
</gene>
<accession>A0A4Q9DVE3</accession>
<evidence type="ECO:0000256" key="5">
    <source>
        <dbReference type="ARBA" id="ARBA00023136"/>
    </source>
</evidence>
<evidence type="ECO:0000259" key="7">
    <source>
        <dbReference type="Pfam" id="PF00482"/>
    </source>
</evidence>
<evidence type="ECO:0000256" key="3">
    <source>
        <dbReference type="ARBA" id="ARBA00022692"/>
    </source>
</evidence>
<dbReference type="PANTHER" id="PTHR35007">
    <property type="entry name" value="INTEGRAL MEMBRANE PROTEIN-RELATED"/>
    <property type="match status" value="1"/>
</dbReference>
<keyword evidence="2" id="KW-1003">Cell membrane</keyword>
<comment type="subcellular location">
    <subcellularLocation>
        <location evidence="1">Cell membrane</location>
        <topology evidence="1">Multi-pass membrane protein</topology>
    </subcellularLocation>
</comment>
<protein>
    <submittedName>
        <fullName evidence="8">Type II secretion system protein</fullName>
    </submittedName>
</protein>
<comment type="caution">
    <text evidence="8">The sequence shown here is derived from an EMBL/GenBank/DDBJ whole genome shotgun (WGS) entry which is preliminary data.</text>
</comment>
<dbReference type="GO" id="GO:0005886">
    <property type="term" value="C:plasma membrane"/>
    <property type="evidence" value="ECO:0007669"/>
    <property type="project" value="UniProtKB-SubCell"/>
</dbReference>
<dbReference type="InterPro" id="IPR018076">
    <property type="entry name" value="T2SS_GspF_dom"/>
</dbReference>
<feature type="transmembrane region" description="Helical" evidence="6">
    <location>
        <begin position="6"/>
        <end position="21"/>
    </location>
</feature>
<evidence type="ECO:0000313" key="8">
    <source>
        <dbReference type="EMBL" id="TBL80244.1"/>
    </source>
</evidence>
<dbReference type="Proteomes" id="UP000293142">
    <property type="component" value="Unassembled WGS sequence"/>
</dbReference>
<evidence type="ECO:0000256" key="1">
    <source>
        <dbReference type="ARBA" id="ARBA00004651"/>
    </source>
</evidence>
<reference evidence="8 9" key="1">
    <citation type="submission" date="2019-02" db="EMBL/GenBank/DDBJ databases">
        <title>Paenibacillus sp. nov., isolated from surface-sterilized tissue of Thalictrum simplex L.</title>
        <authorList>
            <person name="Tuo L."/>
        </authorList>
    </citation>
    <scope>NUCLEOTIDE SEQUENCE [LARGE SCALE GENOMIC DNA]</scope>
    <source>
        <strain evidence="8 9">N2SHLJ1</strain>
    </source>
</reference>
<keyword evidence="3 6" id="KW-0812">Transmembrane</keyword>